<proteinExistence type="predicted"/>
<reference evidence="3 4" key="1">
    <citation type="submission" date="2016-07" db="EMBL/GenBank/DDBJ databases">
        <title>Pervasive Adenine N6-methylation of Active Genes in Fungi.</title>
        <authorList>
            <consortium name="DOE Joint Genome Institute"/>
            <person name="Mondo S.J."/>
            <person name="Dannebaum R.O."/>
            <person name="Kuo R.C."/>
            <person name="Labutti K."/>
            <person name="Haridas S."/>
            <person name="Kuo A."/>
            <person name="Salamov A."/>
            <person name="Ahrendt S.R."/>
            <person name="Lipzen A."/>
            <person name="Sullivan W."/>
            <person name="Andreopoulos W.B."/>
            <person name="Clum A."/>
            <person name="Lindquist E."/>
            <person name="Daum C."/>
            <person name="Ramamoorthy G.K."/>
            <person name="Gryganskyi A."/>
            <person name="Culley D."/>
            <person name="Magnuson J.K."/>
            <person name="James T.Y."/>
            <person name="O'Malley M.A."/>
            <person name="Stajich J.E."/>
            <person name="Spatafora J.W."/>
            <person name="Visel A."/>
            <person name="Grigoriev I.V."/>
        </authorList>
    </citation>
    <scope>NUCLEOTIDE SEQUENCE [LARGE SCALE GENOMIC DNA]</scope>
    <source>
        <strain evidence="3 4">PL171</strain>
    </source>
</reference>
<evidence type="ECO:0000256" key="2">
    <source>
        <dbReference type="SAM" id="Phobius"/>
    </source>
</evidence>
<evidence type="ECO:0000313" key="4">
    <source>
        <dbReference type="Proteomes" id="UP000193411"/>
    </source>
</evidence>
<dbReference type="EMBL" id="MCFL01000001">
    <property type="protein sequence ID" value="ORZ41199.1"/>
    <property type="molecule type" value="Genomic_DNA"/>
</dbReference>
<comment type="caution">
    <text evidence="3">The sequence shown here is derived from an EMBL/GenBank/DDBJ whole genome shotgun (WGS) entry which is preliminary data.</text>
</comment>
<dbReference type="AlphaFoldDB" id="A0A1Y2I3A2"/>
<sequence length="427" mass="47126">MSSSHPMGPPARPPIRHRQQQQHDQPRTPAPHGLPLAAAAPAASATALISSSAHAPPKMPVKPAPGVDMSAQTTDALFFQVLRRATLSLQRIIFQHRRREQQEHDGPSPPTGPSIEVELSDLIGRKTIGRPFHVHGWESLIVPLLGFTLAIAVAFACIHPLWSKAYSLHMAARTRILQCQHTLAVTPPLVALLRARTRAPARLAPPARVFRALYQLCSAESPAGPACDAGVHHLIQSPSVFAVLDVASSLAKVVDAETARVEAEYASAKRIETELGVKNASSKAFHTVMLGLDASIVLAVRTIHAKVAQTVRLFDEFAERTVKDGVLSKLQADRERLEWQARQGIKDEKGVMRPMEEVIRELSAWQDELLEVTNWWARMQGWLTSTDEHGAMRWIPRHLWDQLMDLTQHEDMGKGAEAGLPERQVEL</sequence>
<evidence type="ECO:0000256" key="1">
    <source>
        <dbReference type="SAM" id="MobiDB-lite"/>
    </source>
</evidence>
<feature type="transmembrane region" description="Helical" evidence="2">
    <location>
        <begin position="140"/>
        <end position="162"/>
    </location>
</feature>
<dbReference type="Proteomes" id="UP000193411">
    <property type="component" value="Unassembled WGS sequence"/>
</dbReference>
<gene>
    <name evidence="3" type="ORF">BCR44DRAFT_34494</name>
</gene>
<protein>
    <submittedName>
        <fullName evidence="3">Uncharacterized protein</fullName>
    </submittedName>
</protein>
<keyword evidence="2" id="KW-0812">Transmembrane</keyword>
<keyword evidence="2" id="KW-1133">Transmembrane helix</keyword>
<keyword evidence="4" id="KW-1185">Reference proteome</keyword>
<evidence type="ECO:0000313" key="3">
    <source>
        <dbReference type="EMBL" id="ORZ41199.1"/>
    </source>
</evidence>
<feature type="compositionally biased region" description="Low complexity" evidence="1">
    <location>
        <begin position="30"/>
        <end position="55"/>
    </location>
</feature>
<organism evidence="3 4">
    <name type="scientific">Catenaria anguillulae PL171</name>
    <dbReference type="NCBI Taxonomy" id="765915"/>
    <lineage>
        <taxon>Eukaryota</taxon>
        <taxon>Fungi</taxon>
        <taxon>Fungi incertae sedis</taxon>
        <taxon>Blastocladiomycota</taxon>
        <taxon>Blastocladiomycetes</taxon>
        <taxon>Blastocladiales</taxon>
        <taxon>Catenariaceae</taxon>
        <taxon>Catenaria</taxon>
    </lineage>
</organism>
<keyword evidence="2" id="KW-0472">Membrane</keyword>
<feature type="region of interest" description="Disordered" evidence="1">
    <location>
        <begin position="1"/>
        <end position="67"/>
    </location>
</feature>
<name>A0A1Y2I3A2_9FUNG</name>
<accession>A0A1Y2I3A2</accession>
<feature type="region of interest" description="Disordered" evidence="1">
    <location>
        <begin position="97"/>
        <end position="116"/>
    </location>
</feature>